<keyword evidence="3" id="KW-1185">Reference proteome</keyword>
<evidence type="ECO:0000313" key="2">
    <source>
        <dbReference type="EMBL" id="MFB5759096.1"/>
    </source>
</evidence>
<protein>
    <submittedName>
        <fullName evidence="2">Uncharacterized protein</fullName>
    </submittedName>
</protein>
<gene>
    <name evidence="2" type="ORF">ACE5LO_01685</name>
</gene>
<keyword evidence="1" id="KW-0175">Coiled coil</keyword>
<feature type="coiled-coil region" evidence="1">
    <location>
        <begin position="319"/>
        <end position="391"/>
    </location>
</feature>
<accession>A0ABV5BUX9</accession>
<evidence type="ECO:0000313" key="3">
    <source>
        <dbReference type="Proteomes" id="UP001580430"/>
    </source>
</evidence>
<dbReference type="EMBL" id="JBHIRY010000001">
    <property type="protein sequence ID" value="MFB5759096.1"/>
    <property type="molecule type" value="Genomic_DNA"/>
</dbReference>
<comment type="caution">
    <text evidence="2">The sequence shown here is derived from an EMBL/GenBank/DDBJ whole genome shotgun (WGS) entry which is preliminary data.</text>
</comment>
<dbReference type="Gene3D" id="1.20.920.20">
    <property type="match status" value="1"/>
</dbReference>
<evidence type="ECO:0000256" key="1">
    <source>
        <dbReference type="SAM" id="Coils"/>
    </source>
</evidence>
<sequence length="485" mass="55744">MNDKKSNLQLMLHSFNETTEDLTVLKATFIIHDFSKSWNGQIITKEVALENAHTLLNKPIVAKYYPAIEGNSSTDALGSHEQYLGANRYGEDIIQMNTVAVGVITTTGYVLTVNENGEDKEVLAIDGVLWRDRYSDVCDLLIEWYSRGIHIFSSVEYLYRNFSFRDGIEYIESPIYYSGHAILNSEQRGGHDVVLPSYDSSRLLSFNDIKQFNRLVAQAFNRQINEEGEKMLFRKICELSHDDIRSKIYQVLDPTLTEGVYSWLVAVYDNHFVAEIYSEESGYKYYDYKYSIGEDAVTIDFETKSEVVEERTWKAVSEVQDLQIQLNNASAKVDYLTAELEAAKTSMNDVKNEKEKIEEKFNSVSETIVSLNAQVRELEQIKEQFDQEKFEQTLNSQIDFYAEKFEAVEGKDKFQTEEVQSLIKLSVNENEEGKSAKLQLNSMLVELVKPVKKTDHNNNAGIKELISRNERLIPEATDFESRYTI</sequence>
<dbReference type="Proteomes" id="UP001580430">
    <property type="component" value="Unassembled WGS sequence"/>
</dbReference>
<proteinExistence type="predicted"/>
<organism evidence="2 3">
    <name type="scientific">Paenibacillus medicaginis</name>
    <dbReference type="NCBI Taxonomy" id="1470560"/>
    <lineage>
        <taxon>Bacteria</taxon>
        <taxon>Bacillati</taxon>
        <taxon>Bacillota</taxon>
        <taxon>Bacilli</taxon>
        <taxon>Bacillales</taxon>
        <taxon>Paenibacillaceae</taxon>
        <taxon>Paenibacillus</taxon>
    </lineage>
</organism>
<name>A0ABV5BUX9_9BACL</name>
<dbReference type="RefSeq" id="WP_375518348.1">
    <property type="nucleotide sequence ID" value="NZ_JBHIRY010000001.1"/>
</dbReference>
<reference evidence="2 3" key="1">
    <citation type="submission" date="2024-09" db="EMBL/GenBank/DDBJ databases">
        <title>Paenibacillus zeirhizospherea sp. nov., isolated from surface of the maize (Zea mays) roots in a horticulture field, Hungary.</title>
        <authorList>
            <person name="Marton D."/>
            <person name="Farkas M."/>
            <person name="Bedics A."/>
            <person name="Toth E."/>
            <person name="Tancsics A."/>
            <person name="Boka K."/>
            <person name="Marati G."/>
            <person name="Kriszt B."/>
            <person name="Cserhati M."/>
        </authorList>
    </citation>
    <scope>NUCLEOTIDE SEQUENCE [LARGE SCALE GENOMIC DNA]</scope>
    <source>
        <strain evidence="2 3">JCM 18446</strain>
    </source>
</reference>